<sequence>MVNGQWVIRDRRSCLLDEKALEKQYRALVAEVFAHELIQESKRKLD</sequence>
<accession>A0A645HVF6</accession>
<dbReference type="AlphaFoldDB" id="A0A645HVF6"/>
<dbReference type="EMBL" id="VSSQ01100828">
    <property type="protein sequence ID" value="MPN42830.1"/>
    <property type="molecule type" value="Genomic_DNA"/>
</dbReference>
<reference evidence="1" key="1">
    <citation type="submission" date="2019-08" db="EMBL/GenBank/DDBJ databases">
        <authorList>
            <person name="Kucharzyk K."/>
            <person name="Murdoch R.W."/>
            <person name="Higgins S."/>
            <person name="Loffler F."/>
        </authorList>
    </citation>
    <scope>NUCLEOTIDE SEQUENCE</scope>
</reference>
<gene>
    <name evidence="1" type="ORF">SDC9_190388</name>
</gene>
<protein>
    <submittedName>
        <fullName evidence="1">Uncharacterized protein</fullName>
    </submittedName>
</protein>
<evidence type="ECO:0000313" key="1">
    <source>
        <dbReference type="EMBL" id="MPN42830.1"/>
    </source>
</evidence>
<name>A0A645HVF6_9ZZZZ</name>
<organism evidence="1">
    <name type="scientific">bioreactor metagenome</name>
    <dbReference type="NCBI Taxonomy" id="1076179"/>
    <lineage>
        <taxon>unclassified sequences</taxon>
        <taxon>metagenomes</taxon>
        <taxon>ecological metagenomes</taxon>
    </lineage>
</organism>
<comment type="caution">
    <text evidence="1">The sequence shown here is derived from an EMBL/GenBank/DDBJ whole genome shotgun (WGS) entry which is preliminary data.</text>
</comment>
<proteinExistence type="predicted"/>